<accession>B6IHH2</accession>
<dbReference type="Proteomes" id="UP000008549">
    <property type="component" value="Unassembled WGS sequence"/>
</dbReference>
<evidence type="ECO:0000313" key="3">
    <source>
        <dbReference type="Proteomes" id="UP000008549"/>
    </source>
</evidence>
<dbReference type="CTD" id="68918556"/>
<feature type="transmembrane region" description="Helical" evidence="1">
    <location>
        <begin position="37"/>
        <end position="59"/>
    </location>
</feature>
<dbReference type="RefSeq" id="XP_045098915.1">
    <property type="nucleotide sequence ID" value="XM_045237686.1"/>
</dbReference>
<dbReference type="AlphaFoldDB" id="B6IHH2"/>
<name>B6IHH2_CAEBR</name>
<dbReference type="HOGENOM" id="CLU_2887853_0_0_1"/>
<keyword evidence="1" id="KW-0812">Transmembrane</keyword>
<sequence>MKYDESILCPPPFRIEKLCISIKLRDFGAGATPPFAFLLYSSVLLLFSVVQLSSCLLPLKPLA</sequence>
<keyword evidence="1" id="KW-0472">Membrane</keyword>
<keyword evidence="1" id="KW-1133">Transmembrane helix</keyword>
<reference evidence="2 3" key="2">
    <citation type="journal article" date="2011" name="PLoS Genet.">
        <title>Caenorhabditis briggsae recombinant inbred line genotypes reveal inter-strain incompatibility and the evolution of recombination.</title>
        <authorList>
            <person name="Ross J.A."/>
            <person name="Koboldt D.C."/>
            <person name="Staisch J.E."/>
            <person name="Chamberlin H.M."/>
            <person name="Gupta B.P."/>
            <person name="Miller R.D."/>
            <person name="Baird S.E."/>
            <person name="Haag E.S."/>
        </authorList>
    </citation>
    <scope>NUCLEOTIDE SEQUENCE [LARGE SCALE GENOMIC DNA]</scope>
    <source>
        <strain evidence="2 3">AF16</strain>
    </source>
</reference>
<protein>
    <submittedName>
        <fullName evidence="2">Protein CBG27096</fullName>
    </submittedName>
</protein>
<gene>
    <name evidence="2" type="ORF">CBG27096</name>
    <name evidence="2" type="ORF">CBG_27096</name>
</gene>
<dbReference type="GeneID" id="68918556"/>
<dbReference type="InParanoid" id="B6IHH2"/>
<organism evidence="2 3">
    <name type="scientific">Caenorhabditis briggsae</name>
    <dbReference type="NCBI Taxonomy" id="6238"/>
    <lineage>
        <taxon>Eukaryota</taxon>
        <taxon>Metazoa</taxon>
        <taxon>Ecdysozoa</taxon>
        <taxon>Nematoda</taxon>
        <taxon>Chromadorea</taxon>
        <taxon>Rhabditida</taxon>
        <taxon>Rhabditina</taxon>
        <taxon>Rhabditomorpha</taxon>
        <taxon>Rhabditoidea</taxon>
        <taxon>Rhabditidae</taxon>
        <taxon>Peloderinae</taxon>
        <taxon>Caenorhabditis</taxon>
    </lineage>
</organism>
<keyword evidence="3" id="KW-1185">Reference proteome</keyword>
<evidence type="ECO:0000256" key="1">
    <source>
        <dbReference type="SAM" id="Phobius"/>
    </source>
</evidence>
<dbReference type="KEGG" id="cbr:CBG_27096"/>
<reference evidence="2 3" key="1">
    <citation type="journal article" date="2003" name="PLoS Biol.">
        <title>The genome sequence of Caenorhabditis briggsae: a platform for comparative genomics.</title>
        <authorList>
            <person name="Stein L.D."/>
            <person name="Bao Z."/>
            <person name="Blasiar D."/>
            <person name="Blumenthal T."/>
            <person name="Brent M.R."/>
            <person name="Chen N."/>
            <person name="Chinwalla A."/>
            <person name="Clarke L."/>
            <person name="Clee C."/>
            <person name="Coghlan A."/>
            <person name="Coulson A."/>
            <person name="D'Eustachio P."/>
            <person name="Fitch D.H."/>
            <person name="Fulton L.A."/>
            <person name="Fulton R.E."/>
            <person name="Griffiths-Jones S."/>
            <person name="Harris T.W."/>
            <person name="Hillier L.W."/>
            <person name="Kamath R."/>
            <person name="Kuwabara P.E."/>
            <person name="Mardis E.R."/>
            <person name="Marra M.A."/>
            <person name="Miner T.L."/>
            <person name="Minx P."/>
            <person name="Mullikin J.C."/>
            <person name="Plumb R.W."/>
            <person name="Rogers J."/>
            <person name="Schein J.E."/>
            <person name="Sohrmann M."/>
            <person name="Spieth J."/>
            <person name="Stajich J.E."/>
            <person name="Wei C."/>
            <person name="Willey D."/>
            <person name="Wilson R.K."/>
            <person name="Durbin R."/>
            <person name="Waterston R.H."/>
        </authorList>
    </citation>
    <scope>NUCLEOTIDE SEQUENCE [LARGE SCALE GENOMIC DNA]</scope>
    <source>
        <strain evidence="2 3">AF16</strain>
    </source>
</reference>
<proteinExistence type="predicted"/>
<dbReference type="EMBL" id="HE600954">
    <property type="protein sequence ID" value="CAR99352.1"/>
    <property type="molecule type" value="Genomic_DNA"/>
</dbReference>
<evidence type="ECO:0000313" key="2">
    <source>
        <dbReference type="EMBL" id="CAR99352.1"/>
    </source>
</evidence>